<gene>
    <name evidence="4" type="ORF">EJ02DRAFT_436996</name>
</gene>
<dbReference type="SUPFAM" id="SSF46565">
    <property type="entry name" value="Chaperone J-domain"/>
    <property type="match status" value="1"/>
</dbReference>
<dbReference type="OrthoDB" id="442087at2759"/>
<dbReference type="Pfam" id="PF00226">
    <property type="entry name" value="DnaJ"/>
    <property type="match status" value="1"/>
</dbReference>
<dbReference type="SMART" id="SM00271">
    <property type="entry name" value="DnaJ"/>
    <property type="match status" value="1"/>
</dbReference>
<dbReference type="PANTHER" id="PTHR24074">
    <property type="entry name" value="CO-CHAPERONE PROTEIN DJLA"/>
    <property type="match status" value="1"/>
</dbReference>
<dbReference type="Proteomes" id="UP000800038">
    <property type="component" value="Unassembled WGS sequence"/>
</dbReference>
<dbReference type="Gene3D" id="1.10.287.110">
    <property type="entry name" value="DnaJ domain"/>
    <property type="match status" value="1"/>
</dbReference>
<accession>A0A6A5SFH7</accession>
<keyword evidence="1" id="KW-0175">Coiled coil</keyword>
<evidence type="ECO:0000256" key="2">
    <source>
        <dbReference type="SAM" id="MobiDB-lite"/>
    </source>
</evidence>
<feature type="compositionally biased region" description="Basic and acidic residues" evidence="2">
    <location>
        <begin position="405"/>
        <end position="418"/>
    </location>
</feature>
<name>A0A6A5SFH7_9PLEO</name>
<dbReference type="CDD" id="cd06257">
    <property type="entry name" value="DnaJ"/>
    <property type="match status" value="1"/>
</dbReference>
<protein>
    <submittedName>
        <fullName evidence="4">DnaJ-domain-containing protein</fullName>
    </submittedName>
</protein>
<feature type="region of interest" description="Disordered" evidence="2">
    <location>
        <begin position="66"/>
        <end position="125"/>
    </location>
</feature>
<sequence>MAPVKSNHDYYAVLEVRPSALRDEIKASYRRLALLHHPDKNFGCSYATAKTQLINVAWEALGDPVKRGEYDKTRPQPSASAGSRPEPSKPKPTSTAQPKRRPSPRPDTTAQDEARAKAQSNKNRQKWLDFEKIQEQSIRHCKKQVKPLQTDVAALNAKITTNREKLANDVPYKWNVFAFLTTRLSEQEKNELRSQSLNADAAIRIKRVPLDKVQAHLQRLESELVRRKEQEDMRLAAERDETARKECVAREKVEEEARRRVAQERARQHAAQEARDREAIKEAERIRQEHARQRAAQEVKNKAAREVAVRARQERIRKAEKMAEEEAKIEKERKKASRAGAQRYSTNGCSHMHKVWWEQVQGRYDCAHCKRLLYTFGYQCPVCATIACASCMHQLKSGRTPAVDNSHRDERRGHDHSARGSGRSTGGYDYNHTPSYDSYPPPPSPPSYSNPHEYDGYWD</sequence>
<dbReference type="InterPro" id="IPR036869">
    <property type="entry name" value="J_dom_sf"/>
</dbReference>
<feature type="compositionally biased region" description="Pro residues" evidence="2">
    <location>
        <begin position="439"/>
        <end position="448"/>
    </location>
</feature>
<dbReference type="PRINTS" id="PR00625">
    <property type="entry name" value="JDOMAIN"/>
</dbReference>
<feature type="coiled-coil region" evidence="1">
    <location>
        <begin position="280"/>
        <end position="342"/>
    </location>
</feature>
<evidence type="ECO:0000313" key="5">
    <source>
        <dbReference type="Proteomes" id="UP000800038"/>
    </source>
</evidence>
<proteinExistence type="predicted"/>
<feature type="domain" description="J" evidence="3">
    <location>
        <begin position="9"/>
        <end position="74"/>
    </location>
</feature>
<dbReference type="InterPro" id="IPR001623">
    <property type="entry name" value="DnaJ_domain"/>
</dbReference>
<evidence type="ECO:0000256" key="1">
    <source>
        <dbReference type="SAM" id="Coils"/>
    </source>
</evidence>
<dbReference type="EMBL" id="ML976100">
    <property type="protein sequence ID" value="KAF1938612.1"/>
    <property type="molecule type" value="Genomic_DNA"/>
</dbReference>
<dbReference type="AlphaFoldDB" id="A0A6A5SFH7"/>
<keyword evidence="5" id="KW-1185">Reference proteome</keyword>
<evidence type="ECO:0000259" key="3">
    <source>
        <dbReference type="PROSITE" id="PS50076"/>
    </source>
</evidence>
<feature type="region of interest" description="Disordered" evidence="2">
    <location>
        <begin position="398"/>
        <end position="459"/>
    </location>
</feature>
<reference evidence="4" key="1">
    <citation type="journal article" date="2020" name="Stud. Mycol.">
        <title>101 Dothideomycetes genomes: a test case for predicting lifestyles and emergence of pathogens.</title>
        <authorList>
            <person name="Haridas S."/>
            <person name="Albert R."/>
            <person name="Binder M."/>
            <person name="Bloem J."/>
            <person name="Labutti K."/>
            <person name="Salamov A."/>
            <person name="Andreopoulos B."/>
            <person name="Baker S."/>
            <person name="Barry K."/>
            <person name="Bills G."/>
            <person name="Bluhm B."/>
            <person name="Cannon C."/>
            <person name="Castanera R."/>
            <person name="Culley D."/>
            <person name="Daum C."/>
            <person name="Ezra D."/>
            <person name="Gonzalez J."/>
            <person name="Henrissat B."/>
            <person name="Kuo A."/>
            <person name="Liang C."/>
            <person name="Lipzen A."/>
            <person name="Lutzoni F."/>
            <person name="Magnuson J."/>
            <person name="Mondo S."/>
            <person name="Nolan M."/>
            <person name="Ohm R."/>
            <person name="Pangilinan J."/>
            <person name="Park H.-J."/>
            <person name="Ramirez L."/>
            <person name="Alfaro M."/>
            <person name="Sun H."/>
            <person name="Tritt A."/>
            <person name="Yoshinaga Y."/>
            <person name="Zwiers L.-H."/>
            <person name="Turgeon B."/>
            <person name="Goodwin S."/>
            <person name="Spatafora J."/>
            <person name="Crous P."/>
            <person name="Grigoriev I."/>
        </authorList>
    </citation>
    <scope>NUCLEOTIDE SEQUENCE</scope>
    <source>
        <strain evidence="4">CBS 161.51</strain>
    </source>
</reference>
<dbReference type="PROSITE" id="PS50076">
    <property type="entry name" value="DNAJ_2"/>
    <property type="match status" value="1"/>
</dbReference>
<organism evidence="4 5">
    <name type="scientific">Clathrospora elynae</name>
    <dbReference type="NCBI Taxonomy" id="706981"/>
    <lineage>
        <taxon>Eukaryota</taxon>
        <taxon>Fungi</taxon>
        <taxon>Dikarya</taxon>
        <taxon>Ascomycota</taxon>
        <taxon>Pezizomycotina</taxon>
        <taxon>Dothideomycetes</taxon>
        <taxon>Pleosporomycetidae</taxon>
        <taxon>Pleosporales</taxon>
        <taxon>Diademaceae</taxon>
        <taxon>Clathrospora</taxon>
    </lineage>
</organism>
<evidence type="ECO:0000313" key="4">
    <source>
        <dbReference type="EMBL" id="KAF1938612.1"/>
    </source>
</evidence>
<dbReference type="InterPro" id="IPR050817">
    <property type="entry name" value="DjlA_DnaK_co-chaperone"/>
</dbReference>